<dbReference type="InterPro" id="IPR041719">
    <property type="entry name" value="Ferritin_prok"/>
</dbReference>
<dbReference type="RefSeq" id="WP_147012711.1">
    <property type="nucleotide sequence ID" value="NZ_VORB01000001.1"/>
</dbReference>
<dbReference type="InterPro" id="IPR012347">
    <property type="entry name" value="Ferritin-like"/>
</dbReference>
<feature type="binding site" evidence="7">
    <location>
        <position position="49"/>
    </location>
    <ligand>
        <name>Fe cation</name>
        <dbReference type="ChEBI" id="CHEBI:24875"/>
        <label>1</label>
    </ligand>
</feature>
<dbReference type="PANTHER" id="PTHR11431">
    <property type="entry name" value="FERRITIN"/>
    <property type="match status" value="1"/>
</dbReference>
<comment type="catalytic activity">
    <reaction evidence="8">
        <text>4 Fe(2+) + O2 + 6 H2O = 4 iron(III) oxide-hydroxide + 12 H(+)</text>
        <dbReference type="Rhea" id="RHEA:11972"/>
        <dbReference type="ChEBI" id="CHEBI:15377"/>
        <dbReference type="ChEBI" id="CHEBI:15378"/>
        <dbReference type="ChEBI" id="CHEBI:15379"/>
        <dbReference type="ChEBI" id="CHEBI:29033"/>
        <dbReference type="ChEBI" id="CHEBI:78619"/>
        <dbReference type="EC" id="1.16.3.2"/>
    </reaction>
</comment>
<feature type="binding site" evidence="7">
    <location>
        <position position="93"/>
    </location>
    <ligand>
        <name>Fe cation</name>
        <dbReference type="ChEBI" id="CHEBI:24875"/>
        <label>1</label>
    </ligand>
</feature>
<dbReference type="Pfam" id="PF00210">
    <property type="entry name" value="Ferritin"/>
    <property type="match status" value="1"/>
</dbReference>
<evidence type="ECO:0000256" key="6">
    <source>
        <dbReference type="ARBA" id="ARBA00054546"/>
    </source>
</evidence>
<dbReference type="GO" id="GO:0006879">
    <property type="term" value="P:intracellular iron ion homeostasis"/>
    <property type="evidence" value="ECO:0007669"/>
    <property type="project" value="UniProtKB-KW"/>
</dbReference>
<keyword evidence="3 7" id="KW-0479">Metal-binding</keyword>
<evidence type="ECO:0000256" key="8">
    <source>
        <dbReference type="RuleBase" id="RU361145"/>
    </source>
</evidence>
<comment type="caution">
    <text evidence="10">The sequence shown here is derived from an EMBL/GenBank/DDBJ whole genome shotgun (WGS) entry which is preliminary data.</text>
</comment>
<evidence type="ECO:0000256" key="1">
    <source>
        <dbReference type="ARBA" id="ARBA00006950"/>
    </source>
</evidence>
<keyword evidence="8" id="KW-0963">Cytoplasm</keyword>
<keyword evidence="4" id="KW-0560">Oxidoreductase</keyword>
<keyword evidence="2 8" id="KW-0409">Iron storage</keyword>
<comment type="similarity">
    <text evidence="1 8">Belongs to the ferritin family. Prokaryotic subfamily.</text>
</comment>
<dbReference type="PANTHER" id="PTHR11431:SF127">
    <property type="entry name" value="BACTERIAL NON-HEME FERRITIN"/>
    <property type="match status" value="1"/>
</dbReference>
<feature type="binding site" evidence="7">
    <location>
        <position position="52"/>
    </location>
    <ligand>
        <name>Fe cation</name>
        <dbReference type="ChEBI" id="CHEBI:24875"/>
        <label>1</label>
    </ligand>
</feature>
<dbReference type="GO" id="GO:0016491">
    <property type="term" value="F:oxidoreductase activity"/>
    <property type="evidence" value="ECO:0007669"/>
    <property type="project" value="UniProtKB-KW"/>
</dbReference>
<evidence type="ECO:0000313" key="10">
    <source>
        <dbReference type="EMBL" id="TXC85355.1"/>
    </source>
</evidence>
<evidence type="ECO:0000256" key="3">
    <source>
        <dbReference type="ARBA" id="ARBA00022723"/>
    </source>
</evidence>
<feature type="domain" description="Ferritin-like diiron" evidence="9">
    <location>
        <begin position="1"/>
        <end position="144"/>
    </location>
</feature>
<dbReference type="InterPro" id="IPR008331">
    <property type="entry name" value="Ferritin_DPS_dom"/>
</dbReference>
<organism evidence="10 11">
    <name type="scientific">Luteibaculum oceani</name>
    <dbReference type="NCBI Taxonomy" id="1294296"/>
    <lineage>
        <taxon>Bacteria</taxon>
        <taxon>Pseudomonadati</taxon>
        <taxon>Bacteroidota</taxon>
        <taxon>Flavobacteriia</taxon>
        <taxon>Flavobacteriales</taxon>
        <taxon>Luteibaculaceae</taxon>
        <taxon>Luteibaculum</taxon>
    </lineage>
</organism>
<reference evidence="10 11" key="1">
    <citation type="submission" date="2019-08" db="EMBL/GenBank/DDBJ databases">
        <title>Genome of Luteibaculum oceani JCM 18817.</title>
        <authorList>
            <person name="Bowman J.P."/>
        </authorList>
    </citation>
    <scope>NUCLEOTIDE SEQUENCE [LARGE SCALE GENOMIC DNA]</scope>
    <source>
        <strain evidence="10 11">JCM 18817</strain>
    </source>
</reference>
<dbReference type="AlphaFoldDB" id="A0A5C6VNU9"/>
<proteinExistence type="inferred from homology"/>
<gene>
    <name evidence="10" type="ORF">FRX97_01650</name>
</gene>
<dbReference type="InterPro" id="IPR009040">
    <property type="entry name" value="Ferritin-like_diiron"/>
</dbReference>
<keyword evidence="5 7" id="KW-0408">Iron</keyword>
<comment type="subcellular location">
    <subcellularLocation>
        <location evidence="8">Cytoplasm</location>
    </subcellularLocation>
</comment>
<dbReference type="EC" id="1.16.3.2" evidence="8"/>
<evidence type="ECO:0000256" key="4">
    <source>
        <dbReference type="ARBA" id="ARBA00023002"/>
    </source>
</evidence>
<evidence type="ECO:0000256" key="2">
    <source>
        <dbReference type="ARBA" id="ARBA00022434"/>
    </source>
</evidence>
<name>A0A5C6VNU9_9FLAO</name>
<evidence type="ECO:0000256" key="7">
    <source>
        <dbReference type="PIRSR" id="PIRSR601519-1"/>
    </source>
</evidence>
<feature type="binding site" evidence="7">
    <location>
        <position position="126"/>
    </location>
    <ligand>
        <name>Fe cation</name>
        <dbReference type="ChEBI" id="CHEBI:24875"/>
        <label>1</label>
    </ligand>
</feature>
<dbReference type="GO" id="GO:0005737">
    <property type="term" value="C:cytoplasm"/>
    <property type="evidence" value="ECO:0007669"/>
    <property type="project" value="UniProtKB-SubCell"/>
</dbReference>
<evidence type="ECO:0000313" key="11">
    <source>
        <dbReference type="Proteomes" id="UP000321168"/>
    </source>
</evidence>
<comment type="function">
    <text evidence="6">May alleviate iron toxicity in the presence of oxygen.</text>
</comment>
<dbReference type="Proteomes" id="UP000321168">
    <property type="component" value="Unassembled WGS sequence"/>
</dbReference>
<dbReference type="OrthoDB" id="9801481at2"/>
<dbReference type="GO" id="GO:0006826">
    <property type="term" value="P:iron ion transport"/>
    <property type="evidence" value="ECO:0007669"/>
    <property type="project" value="InterPro"/>
</dbReference>
<sequence length="170" mass="19483">MNKKIEEALNEQIRTEASSSQVYLAMACWAEVNGYDGTSKFLYAHSDEERMHMLKLVKFINERGGKAIVPALDKPEASFNSLEEVFKKLFEHETKVTNEINKIVHLCLQENDYTTHNFLQWYVNEQLEEEALARTILDKLRLLDGDKSGLYMFDRDISGLSVESEANTGA</sequence>
<dbReference type="Gene3D" id="1.20.1260.10">
    <property type="match status" value="1"/>
</dbReference>
<protein>
    <recommendedName>
        <fullName evidence="8">Ferritin</fullName>
        <ecNumber evidence="8">1.16.3.2</ecNumber>
    </recommendedName>
</protein>
<keyword evidence="11" id="KW-1185">Reference proteome</keyword>
<dbReference type="InterPro" id="IPR009078">
    <property type="entry name" value="Ferritin-like_SF"/>
</dbReference>
<dbReference type="SUPFAM" id="SSF47240">
    <property type="entry name" value="Ferritin-like"/>
    <property type="match status" value="1"/>
</dbReference>
<feature type="binding site" evidence="7">
    <location>
        <position position="16"/>
    </location>
    <ligand>
        <name>Fe cation</name>
        <dbReference type="ChEBI" id="CHEBI:24875"/>
        <label>1</label>
    </ligand>
</feature>
<evidence type="ECO:0000259" key="9">
    <source>
        <dbReference type="PROSITE" id="PS50905"/>
    </source>
</evidence>
<dbReference type="GO" id="GO:0042802">
    <property type="term" value="F:identical protein binding"/>
    <property type="evidence" value="ECO:0007669"/>
    <property type="project" value="UniProtKB-ARBA"/>
</dbReference>
<dbReference type="PROSITE" id="PS51257">
    <property type="entry name" value="PROKAR_LIPOPROTEIN"/>
    <property type="match status" value="1"/>
</dbReference>
<dbReference type="CDD" id="cd01055">
    <property type="entry name" value="Nonheme_Ferritin"/>
    <property type="match status" value="1"/>
</dbReference>
<accession>A0A5C6VNU9</accession>
<evidence type="ECO:0000256" key="5">
    <source>
        <dbReference type="ARBA" id="ARBA00023004"/>
    </source>
</evidence>
<dbReference type="EMBL" id="VORB01000001">
    <property type="protein sequence ID" value="TXC85355.1"/>
    <property type="molecule type" value="Genomic_DNA"/>
</dbReference>
<dbReference type="GO" id="GO:0008198">
    <property type="term" value="F:ferrous iron binding"/>
    <property type="evidence" value="ECO:0007669"/>
    <property type="project" value="TreeGrafter"/>
</dbReference>
<dbReference type="PROSITE" id="PS50905">
    <property type="entry name" value="FERRITIN_LIKE"/>
    <property type="match status" value="1"/>
</dbReference>
<comment type="function">
    <text evidence="8">Iron-storage protein.</text>
</comment>
<dbReference type="InterPro" id="IPR001519">
    <property type="entry name" value="Ferritin"/>
</dbReference>
<dbReference type="GO" id="GO:0008199">
    <property type="term" value="F:ferric iron binding"/>
    <property type="evidence" value="ECO:0007669"/>
    <property type="project" value="InterPro"/>
</dbReference>
<dbReference type="FunFam" id="1.20.1260.10:FF:000001">
    <property type="entry name" value="Non-heme ferritin"/>
    <property type="match status" value="1"/>
</dbReference>